<dbReference type="OrthoDB" id="27140at2759"/>
<dbReference type="InterPro" id="IPR009057">
    <property type="entry name" value="Homeodomain-like_sf"/>
</dbReference>
<dbReference type="Gene3D" id="1.10.10.60">
    <property type="entry name" value="Homeodomain-like"/>
    <property type="match status" value="1"/>
</dbReference>
<dbReference type="CDD" id="cd00167">
    <property type="entry name" value="SANT"/>
    <property type="match status" value="2"/>
</dbReference>
<dbReference type="InterPro" id="IPR001005">
    <property type="entry name" value="SANT/Myb"/>
</dbReference>
<feature type="compositionally biased region" description="Low complexity" evidence="1">
    <location>
        <begin position="699"/>
        <end position="722"/>
    </location>
</feature>
<feature type="region of interest" description="Disordered" evidence="1">
    <location>
        <begin position="748"/>
        <end position="773"/>
    </location>
</feature>
<feature type="region of interest" description="Disordered" evidence="1">
    <location>
        <begin position="476"/>
        <end position="524"/>
    </location>
</feature>
<evidence type="ECO:0000259" key="2">
    <source>
        <dbReference type="PROSITE" id="PS51294"/>
    </source>
</evidence>
<keyword evidence="4" id="KW-1185">Reference proteome</keyword>
<feature type="domain" description="HTH myb-type" evidence="2">
    <location>
        <begin position="1025"/>
        <end position="1079"/>
    </location>
</feature>
<dbReference type="InterPro" id="IPR000195">
    <property type="entry name" value="Rab-GAP-TBC_dom"/>
</dbReference>
<dbReference type="Proteomes" id="UP000265618">
    <property type="component" value="Unassembled WGS sequence"/>
</dbReference>
<dbReference type="Gene3D" id="1.10.8.270">
    <property type="entry name" value="putative rabgap domain of human tbc1 domain family member 14 like domains"/>
    <property type="match status" value="1"/>
</dbReference>
<evidence type="ECO:0000313" key="3">
    <source>
        <dbReference type="EMBL" id="GIQ83419.1"/>
    </source>
</evidence>
<sequence length="1304" mass="142619">MDLTHSDVPLGLGSVPTLDMDRLARLAVSKGIPSYPIRSLCWRVWLGVLPSSGSMATWLEQTGSDRAEYRRSVQYLETMDNIVRHSTHSDPEENQEDLFLERAGISVGADVPSVTTDVSDHATDTDTDPLGAASGDEGAGDESDGVPIDNPLSDAEDSAFKAAYELQKLKDLIQRDLDRVFRTNGFFSMATTQKALSNILTIVCSSPEMEELSYRQGMHEVCAVVYHALTRAAMACERVRTLSVPEPSPPTSSASGYPSLSPTPLKAGFTRRGDPLEAGLLSLCDLEEVEADTCAILRKLLGYIGGWYKSDTGPTKQIPQVQAALQLYSAHGGIGVLAYAQAGPSCPTLPNKDLALHWDCMCQQARHRVLFQLQRVPNRGRERETGPAVGERDSVSVSRGPPTPAERGRERERERHTPALPPHTLHLEGGGVIMLERPHYYRDYGDSALTATPSLSATPYLPPIPLPTFGVVGGDDARSASKSAATGSGDAHVPTPCTAGRERVGENEELRPRRGAERESGSKYDHHATRCCERECVQQFDTYLRVFKSRSVRGYSYSAEDKCVADLPAYRLSHAFLGEYATLAERGCTYRDKMAFMVKWMLDSPRSDAMTESHFTRYIHPLSCPCDTGISHIMRVPVSIVTLMRRNQHSVPLSLSPSPPPSPSVCEESASLSHSSCQERERESADTETSGSVLDFCHSSSETGSSSLSPSSSYDESSAYSSLEPPPLPDDIARLILPTATSAPVRVLSSAAHDTPSPPTTPTGISRPSSSKTLTLQEEHDRGLALLDGYTNPAYDTDTDAKEAVLLALRGFNMGISVGLAKVDLGRAKRCFVTDWLLDSDRKPRIDIISAYKLLRCSERTIGYVMRGGSPKRARIVLDEHGVPTPCKKGVGEQVDEGSTGEVRGGIRQRPRRGVRRRDRPKRGDRERERPKRGEKERERETIVRLTEAEPHAYEHRGRVYNERGLPVCGVWTTQGTPCMRTEYCRWHKDKEEVPVVSPEKVVSLIGTLPRLRRSRKCREGVSPKRRVPFTSDERKAVKAALEKYGPKQVVKIAACLPGRTYKQVYKYLRNDDARNRKTHTVSRLQEERRIAIRGVRKYGRSGYREVAETLPGRTPNQVYQYIGRKVIPLLKAGGYSETGEDNDGDTGGNGADAQTMRRRPKRKCSAWGASRVSRPPAVPVSVPEVSDTDSDTDSDSDSGSGSGSGSDTPSVVSICDSCDNSPVPPSVETGATSSGGVDPEPVESVFSLDSGSDTDSETEEDSATEAEAESATEGERESEAESEAESESGTESETEVESEEDEC</sequence>
<dbReference type="SUPFAM" id="SSF46689">
    <property type="entry name" value="Homeodomain-like"/>
    <property type="match status" value="1"/>
</dbReference>
<feature type="compositionally biased region" description="Acidic residues" evidence="1">
    <location>
        <begin position="1253"/>
        <end position="1273"/>
    </location>
</feature>
<protein>
    <recommendedName>
        <fullName evidence="2">HTH myb-type domain-containing protein</fullName>
    </recommendedName>
</protein>
<feature type="compositionally biased region" description="Basic and acidic residues" evidence="1">
    <location>
        <begin position="406"/>
        <end position="417"/>
    </location>
</feature>
<dbReference type="InterPro" id="IPR017930">
    <property type="entry name" value="Myb_dom"/>
</dbReference>
<dbReference type="PROSITE" id="PS51294">
    <property type="entry name" value="HTH_MYB"/>
    <property type="match status" value="1"/>
</dbReference>
<organism evidence="3 4">
    <name type="scientific">Kipferlia bialata</name>
    <dbReference type="NCBI Taxonomy" id="797122"/>
    <lineage>
        <taxon>Eukaryota</taxon>
        <taxon>Metamonada</taxon>
        <taxon>Carpediemonas-like organisms</taxon>
        <taxon>Kipferlia</taxon>
    </lineage>
</organism>
<evidence type="ECO:0000313" key="4">
    <source>
        <dbReference type="Proteomes" id="UP000265618"/>
    </source>
</evidence>
<feature type="compositionally biased region" description="Acidic residues" evidence="1">
    <location>
        <begin position="1281"/>
        <end position="1304"/>
    </location>
</feature>
<feature type="compositionally biased region" description="Basic and acidic residues" evidence="1">
    <location>
        <begin position="922"/>
        <end position="941"/>
    </location>
</feature>
<dbReference type="InterPro" id="IPR035969">
    <property type="entry name" value="Rab-GAP_TBC_sf"/>
</dbReference>
<name>A0A9K3CXF4_9EUKA</name>
<comment type="caution">
    <text evidence="3">The sequence shown here is derived from an EMBL/GenBank/DDBJ whole genome shotgun (WGS) entry which is preliminary data.</text>
</comment>
<dbReference type="SMART" id="SM00717">
    <property type="entry name" value="SANT"/>
    <property type="match status" value="2"/>
</dbReference>
<feature type="compositionally biased region" description="Acidic residues" evidence="1">
    <location>
        <begin position="1187"/>
        <end position="1197"/>
    </location>
</feature>
<feature type="region of interest" description="Disordered" evidence="1">
    <location>
        <begin position="111"/>
        <end position="154"/>
    </location>
</feature>
<feature type="region of interest" description="Disordered" evidence="1">
    <location>
        <begin position="378"/>
        <end position="426"/>
    </location>
</feature>
<feature type="compositionally biased region" description="Basic and acidic residues" evidence="1">
    <location>
        <begin position="379"/>
        <end position="394"/>
    </location>
</feature>
<proteinExistence type="predicted"/>
<reference evidence="3 4" key="1">
    <citation type="journal article" date="2018" name="PLoS ONE">
        <title>The draft genome of Kipferlia bialata reveals reductive genome evolution in fornicate parasites.</title>
        <authorList>
            <person name="Tanifuji G."/>
            <person name="Takabayashi S."/>
            <person name="Kume K."/>
            <person name="Takagi M."/>
            <person name="Nakayama T."/>
            <person name="Kamikawa R."/>
            <person name="Inagaki Y."/>
            <person name="Hashimoto T."/>
        </authorList>
    </citation>
    <scope>NUCLEOTIDE SEQUENCE [LARGE SCALE GENOMIC DNA]</scope>
    <source>
        <strain evidence="3">NY0173</strain>
    </source>
</reference>
<feature type="region of interest" description="Disordered" evidence="1">
    <location>
        <begin position="885"/>
        <end position="941"/>
    </location>
</feature>
<feature type="compositionally biased region" description="Basic residues" evidence="1">
    <location>
        <begin position="907"/>
        <end position="921"/>
    </location>
</feature>
<accession>A0A9K3CXF4</accession>
<evidence type="ECO:0000256" key="1">
    <source>
        <dbReference type="SAM" id="MobiDB-lite"/>
    </source>
</evidence>
<feature type="compositionally biased region" description="Low complexity" evidence="1">
    <location>
        <begin position="762"/>
        <end position="771"/>
    </location>
</feature>
<feature type="region of interest" description="Disordered" evidence="1">
    <location>
        <begin position="650"/>
        <end position="726"/>
    </location>
</feature>
<gene>
    <name evidence="3" type="ORF">KIPB_004737</name>
</gene>
<feature type="compositionally biased region" description="Low complexity" evidence="1">
    <location>
        <begin position="1170"/>
        <end position="1186"/>
    </location>
</feature>
<dbReference type="SUPFAM" id="SSF47923">
    <property type="entry name" value="Ypt/Rab-GAP domain of gyp1p"/>
    <property type="match status" value="1"/>
</dbReference>
<feature type="compositionally biased region" description="Basic and acidic residues" evidence="1">
    <location>
        <begin position="500"/>
        <end position="524"/>
    </location>
</feature>
<dbReference type="Pfam" id="PF00566">
    <property type="entry name" value="RabGAP-TBC"/>
    <property type="match status" value="1"/>
</dbReference>
<feature type="region of interest" description="Disordered" evidence="1">
    <location>
        <begin position="1136"/>
        <end position="1304"/>
    </location>
</feature>
<dbReference type="EMBL" id="BDIP01001042">
    <property type="protein sequence ID" value="GIQ83419.1"/>
    <property type="molecule type" value="Genomic_DNA"/>
</dbReference>